<gene>
    <name evidence="1" type="ORF">PIB30_048735</name>
</gene>
<name>A0ABU6YEH6_9FABA</name>
<sequence length="120" mass="12985">MDDGRGRRVPEVMISVRGGSGGMRVRVRRRSAGATEDLLADEVDAEGDNGDTEAWEGVAELIGEHWVLPPLVPPPKEFCCFLRSILLSPELSLSSSATLLRDSIFPHLAAVLVLPSSQFT</sequence>
<evidence type="ECO:0000313" key="1">
    <source>
        <dbReference type="EMBL" id="MED6208817.1"/>
    </source>
</evidence>
<proteinExistence type="predicted"/>
<dbReference type="EMBL" id="JASCZI010241977">
    <property type="protein sequence ID" value="MED6208817.1"/>
    <property type="molecule type" value="Genomic_DNA"/>
</dbReference>
<comment type="caution">
    <text evidence="1">The sequence shown here is derived from an EMBL/GenBank/DDBJ whole genome shotgun (WGS) entry which is preliminary data.</text>
</comment>
<keyword evidence="2" id="KW-1185">Reference proteome</keyword>
<reference evidence="1 2" key="1">
    <citation type="journal article" date="2023" name="Plants (Basel)">
        <title>Bridging the Gap: Combining Genomics and Transcriptomics Approaches to Understand Stylosanthes scabra, an Orphan Legume from the Brazilian Caatinga.</title>
        <authorList>
            <person name="Ferreira-Neto J.R.C."/>
            <person name="da Silva M.D."/>
            <person name="Binneck E."/>
            <person name="de Melo N.F."/>
            <person name="da Silva R.H."/>
            <person name="de Melo A.L.T.M."/>
            <person name="Pandolfi V."/>
            <person name="Bustamante F.O."/>
            <person name="Brasileiro-Vidal A.C."/>
            <person name="Benko-Iseppon A.M."/>
        </authorList>
    </citation>
    <scope>NUCLEOTIDE SEQUENCE [LARGE SCALE GENOMIC DNA]</scope>
    <source>
        <tissue evidence="1">Leaves</tissue>
    </source>
</reference>
<dbReference type="Proteomes" id="UP001341840">
    <property type="component" value="Unassembled WGS sequence"/>
</dbReference>
<protein>
    <submittedName>
        <fullName evidence="1">Uncharacterized protein</fullName>
    </submittedName>
</protein>
<organism evidence="1 2">
    <name type="scientific">Stylosanthes scabra</name>
    <dbReference type="NCBI Taxonomy" id="79078"/>
    <lineage>
        <taxon>Eukaryota</taxon>
        <taxon>Viridiplantae</taxon>
        <taxon>Streptophyta</taxon>
        <taxon>Embryophyta</taxon>
        <taxon>Tracheophyta</taxon>
        <taxon>Spermatophyta</taxon>
        <taxon>Magnoliopsida</taxon>
        <taxon>eudicotyledons</taxon>
        <taxon>Gunneridae</taxon>
        <taxon>Pentapetalae</taxon>
        <taxon>rosids</taxon>
        <taxon>fabids</taxon>
        <taxon>Fabales</taxon>
        <taxon>Fabaceae</taxon>
        <taxon>Papilionoideae</taxon>
        <taxon>50 kb inversion clade</taxon>
        <taxon>dalbergioids sensu lato</taxon>
        <taxon>Dalbergieae</taxon>
        <taxon>Pterocarpus clade</taxon>
        <taxon>Stylosanthes</taxon>
    </lineage>
</organism>
<accession>A0ABU6YEH6</accession>
<evidence type="ECO:0000313" key="2">
    <source>
        <dbReference type="Proteomes" id="UP001341840"/>
    </source>
</evidence>